<evidence type="ECO:0000313" key="4">
    <source>
        <dbReference type="EMBL" id="RLV56252.1"/>
    </source>
</evidence>
<dbReference type="InterPro" id="IPR003723">
    <property type="entry name" value="Precorrin-6x_reduct"/>
</dbReference>
<evidence type="ECO:0000256" key="1">
    <source>
        <dbReference type="ARBA" id="ARBA00004953"/>
    </source>
</evidence>
<comment type="caution">
    <text evidence="4">The sequence shown here is derived from an EMBL/GenBank/DDBJ whole genome shotgun (WGS) entry which is preliminary data.</text>
</comment>
<dbReference type="NCBIfam" id="NF005968">
    <property type="entry name" value="PRK08057.1-2"/>
    <property type="match status" value="1"/>
</dbReference>
<proteinExistence type="predicted"/>
<dbReference type="Proteomes" id="UP000282515">
    <property type="component" value="Unassembled WGS sequence"/>
</dbReference>
<dbReference type="Pfam" id="PF02571">
    <property type="entry name" value="CbiJ"/>
    <property type="match status" value="1"/>
</dbReference>
<dbReference type="GO" id="GO:0009236">
    <property type="term" value="P:cobalamin biosynthetic process"/>
    <property type="evidence" value="ECO:0007669"/>
    <property type="project" value="UniProtKB-UniPathway"/>
</dbReference>
<evidence type="ECO:0000313" key="5">
    <source>
        <dbReference type="Proteomes" id="UP000282515"/>
    </source>
</evidence>
<dbReference type="PROSITE" id="PS51014">
    <property type="entry name" value="COBK_CBIJ"/>
    <property type="match status" value="1"/>
</dbReference>
<dbReference type="NCBIfam" id="TIGR00715">
    <property type="entry name" value="precor6x_red"/>
    <property type="match status" value="1"/>
</dbReference>
<evidence type="ECO:0000256" key="3">
    <source>
        <dbReference type="ARBA" id="ARBA00023002"/>
    </source>
</evidence>
<dbReference type="AlphaFoldDB" id="A0A3L8PQD9"/>
<name>A0A3L8PQD9_9ACTN</name>
<comment type="pathway">
    <text evidence="1">Cofactor biosynthesis; adenosylcobalamin biosynthesis.</text>
</comment>
<dbReference type="EMBL" id="RDBF01000004">
    <property type="protein sequence ID" value="RLV56252.1"/>
    <property type="molecule type" value="Genomic_DNA"/>
</dbReference>
<keyword evidence="2" id="KW-0169">Cobalamin biosynthesis</keyword>
<sequence length="249" mass="27024">MTVLVLGGTSEARAVAALLQERGEPFLSSLAGRVAEPRLPVGPVRIGGFGGIDGLRAFLRSENITSVIDATHPFAEQMTRHGYLAARAEGVRYVRLERPGWSGTPGAEQWHWVDDHDAAARRAARLGARPMLTIGRRHLSHFVEPLRDHAVLARVVDRPDEPVPAAWRVLTSRGPYTLDGERAIMADHGADVVVTKDSGGSYTRPKLDVAAERGIPVVVVRRTPPPWTDADEVTVLSTPADALDHVTRP</sequence>
<gene>
    <name evidence="4" type="ORF">D9V41_07430</name>
</gene>
<dbReference type="OrthoDB" id="5183775at2"/>
<dbReference type="EC" id="1.3.1.106" evidence="4"/>
<keyword evidence="3 4" id="KW-0560">Oxidoreductase</keyword>
<protein>
    <submittedName>
        <fullName evidence="4">Cobalt-precorrin-6A reductase</fullName>
        <ecNumber evidence="4">1.3.1.106</ecNumber>
    </submittedName>
</protein>
<accession>A0A3L8PQD9</accession>
<dbReference type="PANTHER" id="PTHR36925:SF1">
    <property type="entry name" value="COBALT-PRECORRIN-6A REDUCTASE"/>
    <property type="match status" value="1"/>
</dbReference>
<keyword evidence="5" id="KW-1185">Reference proteome</keyword>
<dbReference type="RefSeq" id="WP_121793911.1">
    <property type="nucleotide sequence ID" value="NZ_RDBF01000004.1"/>
</dbReference>
<evidence type="ECO:0000256" key="2">
    <source>
        <dbReference type="ARBA" id="ARBA00022573"/>
    </source>
</evidence>
<dbReference type="PANTHER" id="PTHR36925">
    <property type="entry name" value="COBALT-PRECORRIN-6A REDUCTASE"/>
    <property type="match status" value="1"/>
</dbReference>
<dbReference type="GO" id="GO:0016994">
    <property type="term" value="F:precorrin-6A reductase activity"/>
    <property type="evidence" value="ECO:0007669"/>
    <property type="project" value="InterPro"/>
</dbReference>
<dbReference type="UniPathway" id="UPA00148"/>
<reference evidence="4 5" key="1">
    <citation type="submission" date="2018-10" db="EMBL/GenBank/DDBJ databases">
        <title>Aeromicrobium sp. 9W16Y-2 whole genome shotgun sequence.</title>
        <authorList>
            <person name="Li F."/>
        </authorList>
    </citation>
    <scope>NUCLEOTIDE SEQUENCE [LARGE SCALE GENOMIC DNA]</scope>
    <source>
        <strain evidence="4 5">9W16Y-2</strain>
    </source>
</reference>
<organism evidence="4 5">
    <name type="scientific">Aeromicrobium phragmitis</name>
    <dbReference type="NCBI Taxonomy" id="2478914"/>
    <lineage>
        <taxon>Bacteria</taxon>
        <taxon>Bacillati</taxon>
        <taxon>Actinomycetota</taxon>
        <taxon>Actinomycetes</taxon>
        <taxon>Propionibacteriales</taxon>
        <taxon>Nocardioidaceae</taxon>
        <taxon>Aeromicrobium</taxon>
    </lineage>
</organism>